<dbReference type="CDD" id="cd00347">
    <property type="entry name" value="Flavin_utilizing_monoxygenases"/>
    <property type="match status" value="1"/>
</dbReference>
<dbReference type="PANTHER" id="PTHR30137">
    <property type="entry name" value="LUCIFERASE-LIKE MONOOXYGENASE"/>
    <property type="match status" value="1"/>
</dbReference>
<evidence type="ECO:0000313" key="3">
    <source>
        <dbReference type="EMBL" id="RRO17045.1"/>
    </source>
</evidence>
<dbReference type="PANTHER" id="PTHR30137:SF6">
    <property type="entry name" value="LUCIFERASE-LIKE MONOOXYGENASE"/>
    <property type="match status" value="1"/>
</dbReference>
<dbReference type="AlphaFoldDB" id="A0A3R8P5M8"/>
<dbReference type="SUPFAM" id="SSF51679">
    <property type="entry name" value="Bacterial luciferase-like"/>
    <property type="match status" value="1"/>
</dbReference>
<dbReference type="InterPro" id="IPR036661">
    <property type="entry name" value="Luciferase-like_sf"/>
</dbReference>
<keyword evidence="4" id="KW-1185">Reference proteome</keyword>
<name>A0A3R8P5M8_9PSEU</name>
<evidence type="ECO:0000313" key="4">
    <source>
        <dbReference type="Proteomes" id="UP000274515"/>
    </source>
</evidence>
<dbReference type="InterPro" id="IPR011251">
    <property type="entry name" value="Luciferase-like_dom"/>
</dbReference>
<gene>
    <name evidence="3" type="ORF">EIL87_12285</name>
</gene>
<dbReference type="RefSeq" id="WP_125090371.1">
    <property type="nucleotide sequence ID" value="NZ_RSAA01000010.1"/>
</dbReference>
<proteinExistence type="predicted"/>
<dbReference type="Pfam" id="PF00296">
    <property type="entry name" value="Bac_luciferase"/>
    <property type="match status" value="1"/>
</dbReference>
<dbReference type="NCBIfam" id="TIGR03558">
    <property type="entry name" value="oxido_grp_1"/>
    <property type="match status" value="1"/>
</dbReference>
<organism evidence="3 4">
    <name type="scientific">Saccharopolyspora rhizosphaerae</name>
    <dbReference type="NCBI Taxonomy" id="2492662"/>
    <lineage>
        <taxon>Bacteria</taxon>
        <taxon>Bacillati</taxon>
        <taxon>Actinomycetota</taxon>
        <taxon>Actinomycetes</taxon>
        <taxon>Pseudonocardiales</taxon>
        <taxon>Pseudonocardiaceae</taxon>
        <taxon>Saccharopolyspora</taxon>
    </lineage>
</organism>
<dbReference type="GO" id="GO:0016705">
    <property type="term" value="F:oxidoreductase activity, acting on paired donors, with incorporation or reduction of molecular oxygen"/>
    <property type="evidence" value="ECO:0007669"/>
    <property type="project" value="InterPro"/>
</dbReference>
<dbReference type="OrthoDB" id="9780518at2"/>
<dbReference type="InterPro" id="IPR050766">
    <property type="entry name" value="Bact_Lucif_Oxidored"/>
</dbReference>
<evidence type="ECO:0000256" key="1">
    <source>
        <dbReference type="ARBA" id="ARBA00007789"/>
    </source>
</evidence>
<dbReference type="Gene3D" id="3.20.20.30">
    <property type="entry name" value="Luciferase-like domain"/>
    <property type="match status" value="1"/>
</dbReference>
<dbReference type="InterPro" id="IPR019949">
    <property type="entry name" value="CmoO-like"/>
</dbReference>
<feature type="domain" description="Luciferase-like" evidence="2">
    <location>
        <begin position="23"/>
        <end position="301"/>
    </location>
</feature>
<dbReference type="Proteomes" id="UP000274515">
    <property type="component" value="Unassembled WGS sequence"/>
</dbReference>
<reference evidence="3 4" key="1">
    <citation type="submission" date="2018-11" db="EMBL/GenBank/DDBJ databases">
        <title>Saccharopolyspora rhizosphaerae sp. nov., an actinomycete isolated from rhizosphere soil in Thailand.</title>
        <authorList>
            <person name="Intra B."/>
            <person name="Euanorasetr J."/>
            <person name="Take A."/>
            <person name="Inahashi Y."/>
            <person name="Mori M."/>
            <person name="Panbangred W."/>
            <person name="Matsumoto A."/>
        </authorList>
    </citation>
    <scope>NUCLEOTIDE SEQUENCE [LARGE SCALE GENOMIC DNA]</scope>
    <source>
        <strain evidence="3 4">H219</strain>
    </source>
</reference>
<comment type="caution">
    <text evidence="3">The sequence shown here is derived from an EMBL/GenBank/DDBJ whole genome shotgun (WGS) entry which is preliminary data.</text>
</comment>
<evidence type="ECO:0000259" key="2">
    <source>
        <dbReference type="Pfam" id="PF00296"/>
    </source>
</evidence>
<protein>
    <submittedName>
        <fullName evidence="3">LLM class flavin-dependent oxidoreductase</fullName>
    </submittedName>
</protein>
<dbReference type="GO" id="GO:0005829">
    <property type="term" value="C:cytosol"/>
    <property type="evidence" value="ECO:0007669"/>
    <property type="project" value="TreeGrafter"/>
</dbReference>
<dbReference type="FunFam" id="3.20.20.30:FF:000002">
    <property type="entry name" value="LLM class flavin-dependent oxidoreductase"/>
    <property type="match status" value="1"/>
</dbReference>
<comment type="similarity">
    <text evidence="1">To bacterial alkanal monooxygenase alpha and beta chains.</text>
</comment>
<sequence>MTQSETDGGVLLSVLDTAPIVEGSSASQALQNTVDLAAHADALGYHRYWVPEHHSMRGVASAAPAVLVGRLAEVTRSIRVGSGGVLLPNHSPLIIAEQFGTLEAFHPGRIDLGLGRALGGPSRAASAIRPTGSDQKSFAEQLRELLGYFDEREPEPGTVTAVPAAGNRPQPWILGTSPASAELAAIAGLPYAVAHHLNPDCGELLQVYREAFQPSVGLATPRSLMSVSVIAADSDARAEWLAGSSRLKILSRLKGSRIRLPTPEDAASVHYTSEERDTVDHHTRGLIVGASQTVRQKLDALIKQFDPGEIMVTTPIFHHDDRRGSYELVAEIGRDAQ</sequence>
<dbReference type="EMBL" id="RSAA01000010">
    <property type="protein sequence ID" value="RRO17045.1"/>
    <property type="molecule type" value="Genomic_DNA"/>
</dbReference>
<accession>A0A3R8P5M8</accession>